<comment type="caution">
    <text evidence="3">The sequence shown here is derived from an EMBL/GenBank/DDBJ whole genome shotgun (WGS) entry which is preliminary data.</text>
</comment>
<keyword evidence="4" id="KW-1185">Reference proteome</keyword>
<proteinExistence type="predicted"/>
<protein>
    <submittedName>
        <fullName evidence="3">Uncharacterized protein</fullName>
    </submittedName>
</protein>
<dbReference type="EMBL" id="MCFJ01000002">
    <property type="protein sequence ID" value="ORY70412.1"/>
    <property type="molecule type" value="Genomic_DNA"/>
</dbReference>
<evidence type="ECO:0000313" key="3">
    <source>
        <dbReference type="EMBL" id="ORY70412.1"/>
    </source>
</evidence>
<evidence type="ECO:0000256" key="2">
    <source>
        <dbReference type="ARBA" id="ARBA00022691"/>
    </source>
</evidence>
<keyword evidence="2" id="KW-0949">S-adenosyl-L-methionine</keyword>
<dbReference type="STRING" id="1141098.A0A1Y2EFR1"/>
<dbReference type="AlphaFoldDB" id="A0A1Y2EFR1"/>
<dbReference type="OrthoDB" id="2094832at2759"/>
<dbReference type="GO" id="GO:0016740">
    <property type="term" value="F:transferase activity"/>
    <property type="evidence" value="ECO:0007669"/>
    <property type="project" value="UniProtKB-KW"/>
</dbReference>
<dbReference type="GeneID" id="63779603"/>
<dbReference type="Proteomes" id="UP000193689">
    <property type="component" value="Unassembled WGS sequence"/>
</dbReference>
<organism evidence="3 4">
    <name type="scientific">Pseudomassariella vexata</name>
    <dbReference type="NCBI Taxonomy" id="1141098"/>
    <lineage>
        <taxon>Eukaryota</taxon>
        <taxon>Fungi</taxon>
        <taxon>Dikarya</taxon>
        <taxon>Ascomycota</taxon>
        <taxon>Pezizomycotina</taxon>
        <taxon>Sordariomycetes</taxon>
        <taxon>Xylariomycetidae</taxon>
        <taxon>Amphisphaeriales</taxon>
        <taxon>Pseudomassariaceae</taxon>
        <taxon>Pseudomassariella</taxon>
    </lineage>
</organism>
<accession>A0A1Y2EFR1</accession>
<sequence length="167" mass="18970">MFNDADKLPKDHFLCPGDLLTNSPEDKLALLDDKVTILHMYAVYHLFSLKDQKVVADRCLRLLRKDTGAPVLLLGGQVGSAKAGPFLRENVTGNLIYMYRHNEQSWKELWDTVCGMDEWKSKVKKLEVKSQILTLQSSGGKGRQATANAESGRQQLRHLFEVWVTFH</sequence>
<evidence type="ECO:0000256" key="1">
    <source>
        <dbReference type="ARBA" id="ARBA00022679"/>
    </source>
</evidence>
<dbReference type="RefSeq" id="XP_040720362.1">
    <property type="nucleotide sequence ID" value="XM_040863391.1"/>
</dbReference>
<name>A0A1Y2EFR1_9PEZI</name>
<keyword evidence="1" id="KW-0808">Transferase</keyword>
<dbReference type="PANTHER" id="PTHR35897">
    <property type="entry name" value="METHYLTRANSFERASE AUSD"/>
    <property type="match status" value="1"/>
</dbReference>
<reference evidence="3 4" key="1">
    <citation type="submission" date="2016-07" db="EMBL/GenBank/DDBJ databases">
        <title>Pervasive Adenine N6-methylation of Active Genes in Fungi.</title>
        <authorList>
            <consortium name="DOE Joint Genome Institute"/>
            <person name="Mondo S.J."/>
            <person name="Dannebaum R.O."/>
            <person name="Kuo R.C."/>
            <person name="Labutti K."/>
            <person name="Haridas S."/>
            <person name="Kuo A."/>
            <person name="Salamov A."/>
            <person name="Ahrendt S.R."/>
            <person name="Lipzen A."/>
            <person name="Sullivan W."/>
            <person name="Andreopoulos W.B."/>
            <person name="Clum A."/>
            <person name="Lindquist E."/>
            <person name="Daum C."/>
            <person name="Ramamoorthy G.K."/>
            <person name="Gryganskyi A."/>
            <person name="Culley D."/>
            <person name="Magnuson J.K."/>
            <person name="James T.Y."/>
            <person name="O'Malley M.A."/>
            <person name="Stajich J.E."/>
            <person name="Spatafora J.W."/>
            <person name="Visel A."/>
            <person name="Grigoriev I.V."/>
        </authorList>
    </citation>
    <scope>NUCLEOTIDE SEQUENCE [LARGE SCALE GENOMIC DNA]</scope>
    <source>
        <strain evidence="3 4">CBS 129021</strain>
    </source>
</reference>
<dbReference type="PANTHER" id="PTHR35897:SF1">
    <property type="entry name" value="METHYLTRANSFERASE AUSD"/>
    <property type="match status" value="1"/>
</dbReference>
<dbReference type="InterPro" id="IPR051654">
    <property type="entry name" value="Meroterpenoid_MTases"/>
</dbReference>
<evidence type="ECO:0000313" key="4">
    <source>
        <dbReference type="Proteomes" id="UP000193689"/>
    </source>
</evidence>
<dbReference type="InParanoid" id="A0A1Y2EFR1"/>
<gene>
    <name evidence="3" type="ORF">BCR38DRAFT_481550</name>
</gene>